<evidence type="ECO:0000313" key="2">
    <source>
        <dbReference type="Proteomes" id="UP000318380"/>
    </source>
</evidence>
<reference evidence="1 2" key="1">
    <citation type="submission" date="2019-06" db="EMBL/GenBank/DDBJ databases">
        <title>Sequencing the genomes of 1000 actinobacteria strains.</title>
        <authorList>
            <person name="Klenk H.-P."/>
        </authorList>
    </citation>
    <scope>NUCLEOTIDE SEQUENCE [LARGE SCALE GENOMIC DNA]</scope>
    <source>
        <strain evidence="1 2">DSM 24683</strain>
    </source>
</reference>
<evidence type="ECO:0000313" key="1">
    <source>
        <dbReference type="EMBL" id="TWD74902.1"/>
    </source>
</evidence>
<protein>
    <recommendedName>
        <fullName evidence="3">Tetratricopeptide repeat protein</fullName>
    </recommendedName>
</protein>
<dbReference type="EMBL" id="VIVK01000002">
    <property type="protein sequence ID" value="TWD74902.1"/>
    <property type="molecule type" value="Genomic_DNA"/>
</dbReference>
<dbReference type="Proteomes" id="UP000318380">
    <property type="component" value="Unassembled WGS sequence"/>
</dbReference>
<sequence length="433" mass="47104">MIATVQSVGELMAHAVETFLRTRSRPDAGAAISAAKAMTAADRAGLSPDLRYLADVFVGLNVHEAARELSTTAASAHSAFLRSHRTELLRCAVVLGQLAVLAEGPDPNVALLNRIQLGSILQTNFHHQYDLGSLFESVTVLRDVFNELTTLHVLWTAAATQLAIALVISAEHQLENVSLVEAEALYQDVFRLVPHHPEIGAEHHNYADLLRVKYQREKDPALLEAKIEQHRLAVERSPDGHPADAIRRTALANALLNRCLLTGGTNDLDLALDVLAKVPAAGTVLPPVDLTILRASFLLLRYDSLRRADDLEASRRLLIEASGSVDPAHAPAAVQSLTGLHLLIEADARRSEEVAAEAFKTLIAAVGLDRTLTSPRWALLALAEAWPGSSEFTATADRLREDTDRWDTLDAWQSDPSAVVAKRYYLRRSGSLG</sequence>
<organism evidence="1 2">
    <name type="scientific">Kribbella amoyensis</name>
    <dbReference type="NCBI Taxonomy" id="996641"/>
    <lineage>
        <taxon>Bacteria</taxon>
        <taxon>Bacillati</taxon>
        <taxon>Actinomycetota</taxon>
        <taxon>Actinomycetes</taxon>
        <taxon>Propionibacteriales</taxon>
        <taxon>Kribbellaceae</taxon>
        <taxon>Kribbella</taxon>
    </lineage>
</organism>
<comment type="caution">
    <text evidence="1">The sequence shown here is derived from an EMBL/GenBank/DDBJ whole genome shotgun (WGS) entry which is preliminary data.</text>
</comment>
<name>A0A561B883_9ACTN</name>
<proteinExistence type="predicted"/>
<gene>
    <name evidence="1" type="ORF">FB561_6337</name>
</gene>
<dbReference type="AlphaFoldDB" id="A0A561B883"/>
<keyword evidence="2" id="KW-1185">Reference proteome</keyword>
<accession>A0A561B883</accession>
<evidence type="ECO:0008006" key="3">
    <source>
        <dbReference type="Google" id="ProtNLM"/>
    </source>
</evidence>